<protein>
    <submittedName>
        <fullName evidence="3">Glycosyltransferase</fullName>
    </submittedName>
</protein>
<evidence type="ECO:0000259" key="1">
    <source>
        <dbReference type="Pfam" id="PF00534"/>
    </source>
</evidence>
<evidence type="ECO:0000259" key="2">
    <source>
        <dbReference type="Pfam" id="PF13439"/>
    </source>
</evidence>
<evidence type="ECO:0000313" key="4">
    <source>
        <dbReference type="Proteomes" id="UP000015380"/>
    </source>
</evidence>
<sequence>MKFRKVQTNSKNSSLSEMKILQISHGYNAPFLGVSKQYESMLNKTNEVVTLYLTGNESGEVKQTTKASKVIFWGCDSKQLKGMKLGLIVKLYKLIKHEKFDLVICHRYKAIYLATMVCLLGLKFKRVGVIHAFGAFKSLGRRLLLSLVAKRLIILGVSNAVRDDIRDSMPLLPRNKVQTLYNAIDVAAVASKQLDKEKARAFLGLNDQAFIIGNVGRLHPDKDQATLIRAFSEFHKQYANSQLVILGTGRLEQQLKDLARELGVEQQALFLGQVPDAVNYYKAFDLFALSSDKEPFGLVLLEAMVAKVPVVASDCGGASEVVSDAGYLFEFADSAALTKLFIRVIARVDGSIVVEKGFSRVHKNFSIEAVAKSFNRLISV</sequence>
<dbReference type="InterPro" id="IPR028098">
    <property type="entry name" value="Glyco_trans_4-like_N"/>
</dbReference>
<dbReference type="eggNOG" id="COG0438">
    <property type="taxonomic scope" value="Bacteria"/>
</dbReference>
<feature type="domain" description="Glycosyltransferase subfamily 4-like N-terminal" evidence="2">
    <location>
        <begin position="70"/>
        <end position="187"/>
    </location>
</feature>
<keyword evidence="4" id="KW-1185">Reference proteome</keyword>
<dbReference type="KEGG" id="cza:CYCME_0681"/>
<dbReference type="CDD" id="cd03811">
    <property type="entry name" value="GT4_GT28_WabH-like"/>
    <property type="match status" value="1"/>
</dbReference>
<dbReference type="Gene3D" id="3.40.50.2000">
    <property type="entry name" value="Glycogen Phosphorylase B"/>
    <property type="match status" value="2"/>
</dbReference>
<reference evidence="3 4" key="1">
    <citation type="submission" date="2013-05" db="EMBL/GenBank/DDBJ databases">
        <title>Between feast and famine: a lifestyle of most important marine PAH-degrading bacterium Cycloclasticus sp. 7ME.</title>
        <authorList>
            <person name="Yakimov M.M."/>
            <person name="Messina E."/>
            <person name="Genovese M."/>
            <person name="Denaro R."/>
            <person name="Crisafi F."/>
            <person name="Russo D."/>
            <person name="Cappello S."/>
            <person name="Santisi S."/>
            <person name="Smedile F."/>
            <person name="Golyshina O.V."/>
            <person name="Tran H."/>
            <person name="Pieper D.H."/>
            <person name="Golyshin P.N."/>
            <person name="Giuliano L."/>
        </authorList>
    </citation>
    <scope>NUCLEOTIDE SEQUENCE [LARGE SCALE GENOMIC DNA]</scope>
    <source>
        <strain evidence="3 4">78-ME</strain>
    </source>
</reference>
<dbReference type="GO" id="GO:0016757">
    <property type="term" value="F:glycosyltransferase activity"/>
    <property type="evidence" value="ECO:0007669"/>
    <property type="project" value="InterPro"/>
</dbReference>
<dbReference type="PANTHER" id="PTHR12526">
    <property type="entry name" value="GLYCOSYLTRANSFERASE"/>
    <property type="match status" value="1"/>
</dbReference>
<dbReference type="AlphaFoldDB" id="S5TDX6"/>
<accession>S5TDX6</accession>
<dbReference type="Pfam" id="PF00534">
    <property type="entry name" value="Glycos_transf_1"/>
    <property type="match status" value="1"/>
</dbReference>
<dbReference type="HOGENOM" id="CLU_009583_9_0_6"/>
<dbReference type="GO" id="GO:1901135">
    <property type="term" value="P:carbohydrate derivative metabolic process"/>
    <property type="evidence" value="ECO:0007669"/>
    <property type="project" value="UniProtKB-ARBA"/>
</dbReference>
<name>S5TDX6_9GAMM</name>
<organism evidence="3 4">
    <name type="scientific">Cycloclasticus zancles 78-ME</name>
    <dbReference type="NCBI Taxonomy" id="1198232"/>
    <lineage>
        <taxon>Bacteria</taxon>
        <taxon>Pseudomonadati</taxon>
        <taxon>Pseudomonadota</taxon>
        <taxon>Gammaproteobacteria</taxon>
        <taxon>Thiotrichales</taxon>
        <taxon>Piscirickettsiaceae</taxon>
        <taxon>Cycloclasticus</taxon>
    </lineage>
</organism>
<dbReference type="EMBL" id="CP005996">
    <property type="protein sequence ID" value="AGS39022.1"/>
    <property type="molecule type" value="Genomic_DNA"/>
</dbReference>
<dbReference type="PATRIC" id="fig|1198232.3.peg.688"/>
<gene>
    <name evidence="3" type="ORF">CYCME_0681</name>
</gene>
<dbReference type="InterPro" id="IPR001296">
    <property type="entry name" value="Glyco_trans_1"/>
</dbReference>
<feature type="domain" description="Glycosyl transferase family 1" evidence="1">
    <location>
        <begin position="195"/>
        <end position="345"/>
    </location>
</feature>
<proteinExistence type="predicted"/>
<dbReference type="PANTHER" id="PTHR12526:SF637">
    <property type="entry name" value="GLYCOSYLTRANSFERASE EPSF-RELATED"/>
    <property type="match status" value="1"/>
</dbReference>
<dbReference type="Pfam" id="PF13439">
    <property type="entry name" value="Glyco_transf_4"/>
    <property type="match status" value="1"/>
</dbReference>
<evidence type="ECO:0000313" key="3">
    <source>
        <dbReference type="EMBL" id="AGS39022.1"/>
    </source>
</evidence>
<keyword evidence="3" id="KW-0808">Transferase</keyword>
<dbReference type="RefSeq" id="WP_020932150.1">
    <property type="nucleotide sequence ID" value="NC_021917.1"/>
</dbReference>
<dbReference type="Proteomes" id="UP000015380">
    <property type="component" value="Chromosome"/>
</dbReference>
<dbReference type="SUPFAM" id="SSF53756">
    <property type="entry name" value="UDP-Glycosyltransferase/glycogen phosphorylase"/>
    <property type="match status" value="1"/>
</dbReference>
<reference evidence="4" key="2">
    <citation type="journal article" date="2016" name="Environ. Microbiol. Rep.">
        <title>Analysis of defence systems and a conjugative IncP-1 plasmid in the marine polyaromatic hydrocarbons-degrading bacterium Cycloclasticus sp. 78-ME.</title>
        <authorList>
            <person name="Yakimov M.M."/>
            <person name="Crisafi F."/>
            <person name="Messina E."/>
            <person name="Smedile F."/>
            <person name="Lopatina A."/>
            <person name="Denaro R."/>
            <person name="Pieper D.H."/>
            <person name="Golyshin P.N."/>
            <person name="Giuliano L."/>
        </authorList>
    </citation>
    <scope>NUCLEOTIDE SEQUENCE [LARGE SCALE GENOMIC DNA]</scope>
    <source>
        <strain evidence="4">78-ME</strain>
    </source>
</reference>